<comment type="caution">
    <text evidence="1">The sequence shown here is derived from an EMBL/GenBank/DDBJ whole genome shotgun (WGS) entry which is preliminary data.</text>
</comment>
<accession>X0XEK5</accession>
<name>X0XEK5_9ZZZZ</name>
<gene>
    <name evidence="1" type="ORF">S01H1_49579</name>
</gene>
<dbReference type="AlphaFoldDB" id="X0XEK5"/>
<feature type="non-terminal residue" evidence="1">
    <location>
        <position position="1"/>
    </location>
</feature>
<evidence type="ECO:0000313" key="1">
    <source>
        <dbReference type="EMBL" id="GAG23396.1"/>
    </source>
</evidence>
<proteinExistence type="predicted"/>
<sequence length="257" mass="30017">AKPVDDLGSKQFGQAQLTLIMEIMHAIWRDHPHARLAYTIGYAEHKQDPAYYKVIRHMSDPRFEWMEARDSWEFPGPGGENLPASYFSRQVMRWRQHYTRPLENLIKDANRIATSGFYGYITSFEPGFSTGSYYKSIPYPTDILPYVLTGFVFREATWEPTLTVNQMHQRVHDRFFGREAPRDLAEDFWSLREIIRKAASSKEMTADLREALTRIEQHVEKARTSADPKTLDALALMTRAINDTQDHFRAKKQRNNQ</sequence>
<protein>
    <submittedName>
        <fullName evidence="1">Uncharacterized protein</fullName>
    </submittedName>
</protein>
<organism evidence="1">
    <name type="scientific">marine sediment metagenome</name>
    <dbReference type="NCBI Taxonomy" id="412755"/>
    <lineage>
        <taxon>unclassified sequences</taxon>
        <taxon>metagenomes</taxon>
        <taxon>ecological metagenomes</taxon>
    </lineage>
</organism>
<reference evidence="1" key="1">
    <citation type="journal article" date="2014" name="Front. Microbiol.">
        <title>High frequency of phylogenetically diverse reductive dehalogenase-homologous genes in deep subseafloor sedimentary metagenomes.</title>
        <authorList>
            <person name="Kawai M."/>
            <person name="Futagami T."/>
            <person name="Toyoda A."/>
            <person name="Takaki Y."/>
            <person name="Nishi S."/>
            <person name="Hori S."/>
            <person name="Arai W."/>
            <person name="Tsubouchi T."/>
            <person name="Morono Y."/>
            <person name="Uchiyama I."/>
            <person name="Ito T."/>
            <person name="Fujiyama A."/>
            <person name="Inagaki F."/>
            <person name="Takami H."/>
        </authorList>
    </citation>
    <scope>NUCLEOTIDE SEQUENCE</scope>
    <source>
        <strain evidence="1">Expedition CK06-06</strain>
    </source>
</reference>
<dbReference type="EMBL" id="BARS01031902">
    <property type="protein sequence ID" value="GAG23396.1"/>
    <property type="molecule type" value="Genomic_DNA"/>
</dbReference>